<feature type="compositionally biased region" description="Polar residues" evidence="4">
    <location>
        <begin position="980"/>
        <end position="997"/>
    </location>
</feature>
<dbReference type="PANTHER" id="PTHR45834">
    <property type="entry name" value="RHO GUANINE NUCLEOTIDE EXCHANGE FACTOR 9-RELATED"/>
    <property type="match status" value="1"/>
</dbReference>
<organism evidence="6 7">
    <name type="scientific">Vitrella brassicaformis (strain CCMP3155)</name>
    <dbReference type="NCBI Taxonomy" id="1169540"/>
    <lineage>
        <taxon>Eukaryota</taxon>
        <taxon>Sar</taxon>
        <taxon>Alveolata</taxon>
        <taxon>Colpodellida</taxon>
        <taxon>Vitrellaceae</taxon>
        <taxon>Vitrella</taxon>
    </lineage>
</organism>
<dbReference type="InParanoid" id="A0A0G4GXE3"/>
<dbReference type="PANTHER" id="PTHR45834:SF3">
    <property type="entry name" value="RHO GUANINE NUCLEOTIDE EXCHANGE FACTOR 3, ISOFORM L"/>
    <property type="match status" value="1"/>
</dbReference>
<feature type="compositionally biased region" description="Low complexity" evidence="4">
    <location>
        <begin position="947"/>
        <end position="959"/>
    </location>
</feature>
<feature type="compositionally biased region" description="Basic and acidic residues" evidence="4">
    <location>
        <begin position="892"/>
        <end position="911"/>
    </location>
</feature>
<dbReference type="InterPro" id="IPR036028">
    <property type="entry name" value="SH3-like_dom_sf"/>
</dbReference>
<feature type="region of interest" description="Disordered" evidence="4">
    <location>
        <begin position="654"/>
        <end position="673"/>
    </location>
</feature>
<feature type="region of interest" description="Disordered" evidence="4">
    <location>
        <begin position="878"/>
        <end position="961"/>
    </location>
</feature>
<dbReference type="GO" id="GO:0005829">
    <property type="term" value="C:cytosol"/>
    <property type="evidence" value="ECO:0007669"/>
    <property type="project" value="TreeGrafter"/>
</dbReference>
<dbReference type="EMBL" id="CDMY01000859">
    <property type="protein sequence ID" value="CEM35651.1"/>
    <property type="molecule type" value="Genomic_DNA"/>
</dbReference>
<dbReference type="Gene3D" id="2.30.30.40">
    <property type="entry name" value="SH3 Domains"/>
    <property type="match status" value="1"/>
</dbReference>
<feature type="compositionally biased region" description="Low complexity" evidence="4">
    <location>
        <begin position="444"/>
        <end position="459"/>
    </location>
</feature>
<sequence>MAGMARYEREPLAPLREGRTFNKVHRTQAGSSTLRARILQLAENDAILTWKKTRLAQTPPSTGWISVASIVAVRPGNSWVRAQQEQQDAPAYAAGPVGSKNDKGLTIEYVAADRTRTIEICSDDSNALREWEAGLNILIRKHHGNAIPPRPPHPSQAPALFPMDSVASSTMDGVAIDTPYTHNHQQQPYPHPAAQSIQPPIPKHPAASTSPLGNGGPGAEEAAGGASGGGAVRGRRRSSGNDTIVIVTAIKDFVSSDSRQLSFRRGDRIDVVEVHPSGWWGGRIADKTGWFPHVFTKKPAGFDDSQYLTQPQQNDAASSGSGSRVVGVTGAAGTPCRQDEDKGADTAASAPQQQQTPPVRAQGCGGAGGGSPSTVFPGLTAKDTRPNPLQQQQQQEPKQAGQKPHQTSERDGDHPSSGSARGSQASNVFTFAPRSSAINQDQQPAPHSHTHPSSSKTSTEPAAPDKEGRSMKRPIGEGDEVRAKRQSDGRRSTHPPRHLLNDEGQEGPGVLGEEWGKPNPDAHGEFSANFEASSQQGKGKRMMVSRVVKEGREGELVGEGGGGEEEPREVDGIFHFRAEGRIEKVDLHKETKGSLFEKYKLLAKDYETNSSEKTENLKALNELREGLGSRDTKIAELEAEIRKLRSEKGIWSGSRYGDGSRTARPEVASAAHDQQQQQQQYILFGANPQAEAAFQRVLEVEKKKIIDEDKRRLDAVKSTMQDKIDALECEKKHYQDYLRSIDPSMDELKLGHIAAGEAAKGGTLPNFAHLRASFDDKATTKEVQRELDRSRNEIHRLQRELESERQKAAAQLIRFRQQQGGDHPQQSITAPLARQGSPFTTPIPHIEAHLPIKRTHLGGHHDYGTPSPVMHREEVSSASAAVRVGRSAVDVGEGRQAAEDIDQHDRQDDMYKTPALLLKPDHPDSPSPDNGSRPLGSRPAMIDMKEPASPAGPGCAAGALDIDEGPKSSVFELAKKFGTSPPSTSRLPVSSSVVQKGNNDKGGAALRDVSPRVGHGVGIFATTGQHQQHQQQRRLMGGIFTAGRKSIDKKTPPASKGLMGGLLFGKRKHATQEDAKAPGATTQEEDHGNRHHGQHNHINMSEAGRMSIHQHGEQQGEQQQGEQHQEDDDNQEEPAPEGQLEGDTQQGEGGATGAAAAVDGGSGDGKAPRKSVEQLKEGPSVLSRAARFEKK</sequence>
<protein>
    <recommendedName>
        <fullName evidence="5">SH3 domain-containing protein</fullName>
    </recommendedName>
</protein>
<feature type="compositionally biased region" description="Low complexity" evidence="4">
    <location>
        <begin position="316"/>
        <end position="334"/>
    </location>
</feature>
<evidence type="ECO:0000256" key="3">
    <source>
        <dbReference type="SAM" id="Coils"/>
    </source>
</evidence>
<keyword evidence="1 2" id="KW-0728">SH3 domain</keyword>
<feature type="region of interest" description="Disordered" evidence="4">
    <location>
        <begin position="175"/>
        <end position="238"/>
    </location>
</feature>
<name>A0A0G4GXE3_VITBC</name>
<dbReference type="Gene3D" id="2.30.29.30">
    <property type="entry name" value="Pleckstrin-homology domain (PH domain)/Phosphotyrosine-binding domain (PTB)"/>
    <property type="match status" value="1"/>
</dbReference>
<dbReference type="Proteomes" id="UP000041254">
    <property type="component" value="Unassembled WGS sequence"/>
</dbReference>
<dbReference type="InterPro" id="IPR001452">
    <property type="entry name" value="SH3_domain"/>
</dbReference>
<feature type="compositionally biased region" description="Low complexity" evidence="4">
    <location>
        <begin position="179"/>
        <end position="195"/>
    </location>
</feature>
<dbReference type="PROSITE" id="PS50002">
    <property type="entry name" value="SH3"/>
    <property type="match status" value="1"/>
</dbReference>
<feature type="region of interest" description="Disordered" evidence="4">
    <location>
        <begin position="978"/>
        <end position="1010"/>
    </location>
</feature>
<feature type="compositionally biased region" description="Low complexity" evidence="4">
    <location>
        <begin position="878"/>
        <end position="889"/>
    </location>
</feature>
<dbReference type="STRING" id="1169540.A0A0G4GXE3"/>
<dbReference type="GO" id="GO:0005085">
    <property type="term" value="F:guanyl-nucleotide exchange factor activity"/>
    <property type="evidence" value="ECO:0007669"/>
    <property type="project" value="TreeGrafter"/>
</dbReference>
<dbReference type="CDD" id="cd11856">
    <property type="entry name" value="SH3_p47phox_like"/>
    <property type="match status" value="1"/>
</dbReference>
<dbReference type="SUPFAM" id="SSF50044">
    <property type="entry name" value="SH3-domain"/>
    <property type="match status" value="1"/>
</dbReference>
<dbReference type="Pfam" id="PF00018">
    <property type="entry name" value="SH3_1"/>
    <property type="match status" value="1"/>
</dbReference>
<gene>
    <name evidence="6" type="ORF">Vbra_894</name>
</gene>
<feature type="compositionally biased region" description="Acidic residues" evidence="4">
    <location>
        <begin position="1125"/>
        <end position="1135"/>
    </location>
</feature>
<dbReference type="SMART" id="SM00326">
    <property type="entry name" value="SH3"/>
    <property type="match status" value="1"/>
</dbReference>
<evidence type="ECO:0000313" key="6">
    <source>
        <dbReference type="EMBL" id="CEM35651.1"/>
    </source>
</evidence>
<evidence type="ECO:0000256" key="4">
    <source>
        <dbReference type="SAM" id="MobiDB-lite"/>
    </source>
</evidence>
<dbReference type="InterPro" id="IPR011993">
    <property type="entry name" value="PH-like_dom_sf"/>
</dbReference>
<feature type="compositionally biased region" description="Low complexity" evidence="4">
    <location>
        <begin position="345"/>
        <end position="358"/>
    </location>
</feature>
<accession>A0A0G4GXE3</accession>
<feature type="region of interest" description="Disordered" evidence="4">
    <location>
        <begin position="1069"/>
        <end position="1096"/>
    </location>
</feature>
<reference evidence="6 7" key="1">
    <citation type="submission" date="2014-11" db="EMBL/GenBank/DDBJ databases">
        <authorList>
            <person name="Zhu J."/>
            <person name="Qi W."/>
            <person name="Song R."/>
        </authorList>
    </citation>
    <scope>NUCLEOTIDE SEQUENCE [LARGE SCALE GENOMIC DNA]</scope>
</reference>
<proteinExistence type="predicted"/>
<feature type="domain" description="SH3" evidence="5">
    <location>
        <begin position="242"/>
        <end position="301"/>
    </location>
</feature>
<feature type="compositionally biased region" description="Basic and acidic residues" evidence="4">
    <location>
        <begin position="514"/>
        <end position="524"/>
    </location>
</feature>
<dbReference type="AlphaFoldDB" id="A0A0G4GXE3"/>
<feature type="compositionally biased region" description="Basic and acidic residues" evidence="4">
    <location>
        <begin position="463"/>
        <end position="491"/>
    </location>
</feature>
<feature type="compositionally biased region" description="Polar residues" evidence="4">
    <location>
        <begin position="306"/>
        <end position="315"/>
    </location>
</feature>
<dbReference type="InterPro" id="IPR053086">
    <property type="entry name" value="RhoGEF_domain"/>
</dbReference>
<evidence type="ECO:0000313" key="7">
    <source>
        <dbReference type="Proteomes" id="UP000041254"/>
    </source>
</evidence>
<feature type="compositionally biased region" description="Basic and acidic residues" evidence="4">
    <location>
        <begin position="1166"/>
        <end position="1176"/>
    </location>
</feature>
<dbReference type="VEuPathDB" id="CryptoDB:Vbra_894"/>
<feature type="region of interest" description="Disordered" evidence="4">
    <location>
        <begin position="305"/>
        <end position="570"/>
    </location>
</feature>
<keyword evidence="3" id="KW-0175">Coiled coil</keyword>
<feature type="coiled-coil region" evidence="3">
    <location>
        <begin position="603"/>
        <end position="647"/>
    </location>
</feature>
<feature type="compositionally biased region" description="Low complexity" evidence="4">
    <location>
        <begin position="1113"/>
        <end position="1122"/>
    </location>
</feature>
<feature type="compositionally biased region" description="Polar residues" evidence="4">
    <location>
        <begin position="416"/>
        <end position="429"/>
    </location>
</feature>
<evidence type="ECO:0000256" key="2">
    <source>
        <dbReference type="PROSITE-ProRule" id="PRU00192"/>
    </source>
</evidence>
<evidence type="ECO:0000259" key="5">
    <source>
        <dbReference type="PROSITE" id="PS50002"/>
    </source>
</evidence>
<feature type="coiled-coil region" evidence="3">
    <location>
        <begin position="780"/>
        <end position="818"/>
    </location>
</feature>
<feature type="region of interest" description="Disordered" evidence="4">
    <location>
        <begin position="1108"/>
        <end position="1191"/>
    </location>
</feature>
<evidence type="ECO:0000256" key="1">
    <source>
        <dbReference type="ARBA" id="ARBA00022443"/>
    </source>
</evidence>
<dbReference type="OrthoDB" id="660555at2759"/>
<keyword evidence="7" id="KW-1185">Reference proteome</keyword>